<proteinExistence type="predicted"/>
<name>A0AAV3YBU0_9GAST</name>
<gene>
    <name evidence="1" type="ORF">PoB_000672500</name>
</gene>
<dbReference type="Proteomes" id="UP000735302">
    <property type="component" value="Unassembled WGS sequence"/>
</dbReference>
<sequence>MMDDKLNNFASRIENKVPTLSLKVEKMEDRIDKLERCRRSPSLRAHSTSSLACYGCGNSGLSVSQCTERGNKSIRIEGR</sequence>
<comment type="caution">
    <text evidence="1">The sequence shown here is derived from an EMBL/GenBank/DDBJ whole genome shotgun (WGS) entry which is preliminary data.</text>
</comment>
<evidence type="ECO:0000313" key="2">
    <source>
        <dbReference type="Proteomes" id="UP000735302"/>
    </source>
</evidence>
<keyword evidence="2" id="KW-1185">Reference proteome</keyword>
<organism evidence="1 2">
    <name type="scientific">Plakobranchus ocellatus</name>
    <dbReference type="NCBI Taxonomy" id="259542"/>
    <lineage>
        <taxon>Eukaryota</taxon>
        <taxon>Metazoa</taxon>
        <taxon>Spiralia</taxon>
        <taxon>Lophotrochozoa</taxon>
        <taxon>Mollusca</taxon>
        <taxon>Gastropoda</taxon>
        <taxon>Heterobranchia</taxon>
        <taxon>Euthyneura</taxon>
        <taxon>Panpulmonata</taxon>
        <taxon>Sacoglossa</taxon>
        <taxon>Placobranchoidea</taxon>
        <taxon>Plakobranchidae</taxon>
        <taxon>Plakobranchus</taxon>
    </lineage>
</organism>
<dbReference type="EMBL" id="BLXT01000807">
    <property type="protein sequence ID" value="GFN80219.1"/>
    <property type="molecule type" value="Genomic_DNA"/>
</dbReference>
<dbReference type="AlphaFoldDB" id="A0AAV3YBU0"/>
<protein>
    <submittedName>
        <fullName evidence="1">Uncharacterized protein</fullName>
    </submittedName>
</protein>
<reference evidence="1 2" key="1">
    <citation type="journal article" date="2021" name="Elife">
        <title>Chloroplast acquisition without the gene transfer in kleptoplastic sea slugs, Plakobranchus ocellatus.</title>
        <authorList>
            <person name="Maeda T."/>
            <person name="Takahashi S."/>
            <person name="Yoshida T."/>
            <person name="Shimamura S."/>
            <person name="Takaki Y."/>
            <person name="Nagai Y."/>
            <person name="Toyoda A."/>
            <person name="Suzuki Y."/>
            <person name="Arimoto A."/>
            <person name="Ishii H."/>
            <person name="Satoh N."/>
            <person name="Nishiyama T."/>
            <person name="Hasebe M."/>
            <person name="Maruyama T."/>
            <person name="Minagawa J."/>
            <person name="Obokata J."/>
            <person name="Shigenobu S."/>
        </authorList>
    </citation>
    <scope>NUCLEOTIDE SEQUENCE [LARGE SCALE GENOMIC DNA]</scope>
</reference>
<accession>A0AAV3YBU0</accession>
<evidence type="ECO:0000313" key="1">
    <source>
        <dbReference type="EMBL" id="GFN80219.1"/>
    </source>
</evidence>